<dbReference type="Proteomes" id="UP000609651">
    <property type="component" value="Unassembled WGS sequence"/>
</dbReference>
<dbReference type="RefSeq" id="WP_171185349.1">
    <property type="nucleotide sequence ID" value="NZ_WTPX01000034.1"/>
</dbReference>
<name>A0ABX1VBR3_9PLAN</name>
<evidence type="ECO:0000313" key="3">
    <source>
        <dbReference type="Proteomes" id="UP000609651"/>
    </source>
</evidence>
<dbReference type="PANTHER" id="PTHR36434">
    <property type="entry name" value="MEMBRANE PROTEASE YUGP-RELATED"/>
    <property type="match status" value="1"/>
</dbReference>
<feature type="transmembrane region" description="Helical" evidence="1">
    <location>
        <begin position="152"/>
        <end position="169"/>
    </location>
</feature>
<reference evidence="2 3" key="1">
    <citation type="journal article" date="2020" name="Syst. Appl. Microbiol.">
        <title>Alienimonas chondri sp. nov., a novel planctomycete isolated from the biofilm of the red alga Chondrus crispus.</title>
        <authorList>
            <person name="Vitorino I."/>
            <person name="Albuquerque L."/>
            <person name="Wiegand S."/>
            <person name="Kallscheuer N."/>
            <person name="da Costa M.S."/>
            <person name="Lobo-da-Cunha A."/>
            <person name="Jogler C."/>
            <person name="Lage O.M."/>
        </authorList>
    </citation>
    <scope>NUCLEOTIDE SEQUENCE [LARGE SCALE GENOMIC DNA]</scope>
    <source>
        <strain evidence="2 3">LzC2</strain>
    </source>
</reference>
<keyword evidence="1" id="KW-0812">Transmembrane</keyword>
<protein>
    <recommendedName>
        <fullName evidence="4">Zinc metallopeptidase</fullName>
    </recommendedName>
</protein>
<evidence type="ECO:0000313" key="2">
    <source>
        <dbReference type="EMBL" id="NNJ25391.1"/>
    </source>
</evidence>
<keyword evidence="1" id="KW-0472">Membrane</keyword>
<dbReference type="Pfam" id="PF04298">
    <property type="entry name" value="Zn_peptidase_2"/>
    <property type="match status" value="1"/>
</dbReference>
<proteinExistence type="predicted"/>
<keyword evidence="1" id="KW-1133">Transmembrane helix</keyword>
<evidence type="ECO:0000256" key="1">
    <source>
        <dbReference type="SAM" id="Phobius"/>
    </source>
</evidence>
<sequence>MIHFDPLYFLLALPPMALMMWAQWRVKSNVAAGGRVAANMTGAAAARLILDRAGLQHVRIEPVEGELSDHYDPRTKTLRLSPEIYGRRSAAAVGIAAHEAGHALQDATNYGPMALRALAVPAATAGGKIAGVAIMGGFLAMWIQAYSFASPLILLGILGYGAILAFQVINLPVEFDASNRAKRLVADLGIVDAEGGEWVRKCLNAAAWTYVAATLSTAATMLYYILVYTRMNDRR</sequence>
<keyword evidence="3" id="KW-1185">Reference proteome</keyword>
<feature type="transmembrane region" description="Helical" evidence="1">
    <location>
        <begin position="7"/>
        <end position="24"/>
    </location>
</feature>
<feature type="transmembrane region" description="Helical" evidence="1">
    <location>
        <begin position="118"/>
        <end position="140"/>
    </location>
</feature>
<dbReference type="InterPro" id="IPR007395">
    <property type="entry name" value="Zn_peptidase_2"/>
</dbReference>
<dbReference type="PANTHER" id="PTHR36434:SF1">
    <property type="entry name" value="MEMBRANE PROTEASE YUGP-RELATED"/>
    <property type="match status" value="1"/>
</dbReference>
<comment type="caution">
    <text evidence="2">The sequence shown here is derived from an EMBL/GenBank/DDBJ whole genome shotgun (WGS) entry which is preliminary data.</text>
</comment>
<gene>
    <name evidence="2" type="ORF">LzC2_14610</name>
</gene>
<accession>A0ABX1VBR3</accession>
<feature type="transmembrane region" description="Helical" evidence="1">
    <location>
        <begin position="207"/>
        <end position="226"/>
    </location>
</feature>
<dbReference type="EMBL" id="WTPX01000034">
    <property type="protein sequence ID" value="NNJ25391.1"/>
    <property type="molecule type" value="Genomic_DNA"/>
</dbReference>
<organism evidence="2 3">
    <name type="scientific">Alienimonas chondri</name>
    <dbReference type="NCBI Taxonomy" id="2681879"/>
    <lineage>
        <taxon>Bacteria</taxon>
        <taxon>Pseudomonadati</taxon>
        <taxon>Planctomycetota</taxon>
        <taxon>Planctomycetia</taxon>
        <taxon>Planctomycetales</taxon>
        <taxon>Planctomycetaceae</taxon>
        <taxon>Alienimonas</taxon>
    </lineage>
</organism>
<evidence type="ECO:0008006" key="4">
    <source>
        <dbReference type="Google" id="ProtNLM"/>
    </source>
</evidence>